<dbReference type="EMBL" id="MGFM01000018">
    <property type="protein sequence ID" value="OGM05842.1"/>
    <property type="molecule type" value="Genomic_DNA"/>
</dbReference>
<gene>
    <name evidence="1" type="ORF">A2125_02650</name>
</gene>
<protein>
    <recommendedName>
        <fullName evidence="3">DUF5678 domain-containing protein</fullName>
    </recommendedName>
</protein>
<sequence>MTKASKILLPYENKWVAVAKNKDKVLASAKDVVALDKKLNNLGIKKGEAILTWVFPFKHSFAPYNA</sequence>
<comment type="caution">
    <text evidence="1">The sequence shown here is derived from an EMBL/GenBank/DDBJ whole genome shotgun (WGS) entry which is preliminary data.</text>
</comment>
<evidence type="ECO:0000313" key="1">
    <source>
        <dbReference type="EMBL" id="OGM05842.1"/>
    </source>
</evidence>
<proteinExistence type="predicted"/>
<evidence type="ECO:0000313" key="2">
    <source>
        <dbReference type="Proteomes" id="UP000178812"/>
    </source>
</evidence>
<name>A0A1F7WSS2_9BACT</name>
<organism evidence="1 2">
    <name type="scientific">Candidatus Woesebacteria bacterium GWB1_43_5</name>
    <dbReference type="NCBI Taxonomy" id="1802474"/>
    <lineage>
        <taxon>Bacteria</taxon>
        <taxon>Candidatus Woeseibacteriota</taxon>
    </lineage>
</organism>
<accession>A0A1F7WSS2</accession>
<evidence type="ECO:0008006" key="3">
    <source>
        <dbReference type="Google" id="ProtNLM"/>
    </source>
</evidence>
<dbReference type="AlphaFoldDB" id="A0A1F7WSS2"/>
<dbReference type="Proteomes" id="UP000178812">
    <property type="component" value="Unassembled WGS sequence"/>
</dbReference>
<reference evidence="1 2" key="1">
    <citation type="journal article" date="2016" name="Nat. Commun.">
        <title>Thousands of microbial genomes shed light on interconnected biogeochemical processes in an aquifer system.</title>
        <authorList>
            <person name="Anantharaman K."/>
            <person name="Brown C.T."/>
            <person name="Hug L.A."/>
            <person name="Sharon I."/>
            <person name="Castelle C.J."/>
            <person name="Probst A.J."/>
            <person name="Thomas B.C."/>
            <person name="Singh A."/>
            <person name="Wilkins M.J."/>
            <person name="Karaoz U."/>
            <person name="Brodie E.L."/>
            <person name="Williams K.H."/>
            <person name="Hubbard S.S."/>
            <person name="Banfield J.F."/>
        </authorList>
    </citation>
    <scope>NUCLEOTIDE SEQUENCE [LARGE SCALE GENOMIC DNA]</scope>
</reference>